<dbReference type="AlphaFoldDB" id="W3XGS4"/>
<feature type="region of interest" description="Disordered" evidence="1">
    <location>
        <begin position="277"/>
        <end position="317"/>
    </location>
</feature>
<evidence type="ECO:0000256" key="1">
    <source>
        <dbReference type="SAM" id="MobiDB-lite"/>
    </source>
</evidence>
<accession>W3XGS4</accession>
<dbReference type="Proteomes" id="UP000030651">
    <property type="component" value="Unassembled WGS sequence"/>
</dbReference>
<dbReference type="OrthoDB" id="4751481at2759"/>
<name>W3XGS4_PESFW</name>
<dbReference type="InParanoid" id="W3XGS4"/>
<gene>
    <name evidence="2" type="ORF">PFICI_02446</name>
</gene>
<protein>
    <recommendedName>
        <fullName evidence="4">BTB domain-containing protein</fullName>
    </recommendedName>
</protein>
<organism evidence="2 3">
    <name type="scientific">Pestalotiopsis fici (strain W106-1 / CGMCC3.15140)</name>
    <dbReference type="NCBI Taxonomy" id="1229662"/>
    <lineage>
        <taxon>Eukaryota</taxon>
        <taxon>Fungi</taxon>
        <taxon>Dikarya</taxon>
        <taxon>Ascomycota</taxon>
        <taxon>Pezizomycotina</taxon>
        <taxon>Sordariomycetes</taxon>
        <taxon>Xylariomycetidae</taxon>
        <taxon>Amphisphaeriales</taxon>
        <taxon>Sporocadaceae</taxon>
        <taxon>Pestalotiopsis</taxon>
    </lineage>
</organism>
<keyword evidence="3" id="KW-1185">Reference proteome</keyword>
<evidence type="ECO:0000313" key="3">
    <source>
        <dbReference type="Proteomes" id="UP000030651"/>
    </source>
</evidence>
<dbReference type="GeneID" id="19267459"/>
<evidence type="ECO:0000313" key="2">
    <source>
        <dbReference type="EMBL" id="ETS84421.1"/>
    </source>
</evidence>
<feature type="compositionally biased region" description="Polar residues" evidence="1">
    <location>
        <begin position="281"/>
        <end position="302"/>
    </location>
</feature>
<dbReference type="KEGG" id="pfy:PFICI_02446"/>
<dbReference type="HOGENOM" id="CLU_877449_0_0_1"/>
<reference evidence="3" key="1">
    <citation type="journal article" date="2015" name="BMC Genomics">
        <title>Genomic and transcriptomic analysis of the endophytic fungus Pestalotiopsis fici reveals its lifestyle and high potential for synthesis of natural products.</title>
        <authorList>
            <person name="Wang X."/>
            <person name="Zhang X."/>
            <person name="Liu L."/>
            <person name="Xiang M."/>
            <person name="Wang W."/>
            <person name="Sun X."/>
            <person name="Che Y."/>
            <person name="Guo L."/>
            <person name="Liu G."/>
            <person name="Guo L."/>
            <person name="Wang C."/>
            <person name="Yin W.B."/>
            <person name="Stadler M."/>
            <person name="Zhang X."/>
            <person name="Liu X."/>
        </authorList>
    </citation>
    <scope>NUCLEOTIDE SEQUENCE [LARGE SCALE GENOMIC DNA]</scope>
    <source>
        <strain evidence="3">W106-1 / CGMCC3.15140</strain>
    </source>
</reference>
<proteinExistence type="predicted"/>
<dbReference type="eggNOG" id="ENOG502TEGE">
    <property type="taxonomic scope" value="Eukaryota"/>
</dbReference>
<evidence type="ECO:0008006" key="4">
    <source>
        <dbReference type="Google" id="ProtNLM"/>
    </source>
</evidence>
<dbReference type="EMBL" id="KI912110">
    <property type="protein sequence ID" value="ETS84421.1"/>
    <property type="molecule type" value="Genomic_DNA"/>
</dbReference>
<sequence length="317" mass="35750">MAFLPKKEEEQDQVLPSDECTRLVVVDGSRVITHYVYKSQLCKKAPVFIQLAEMPAVKFHGWRLETVQSFVTWLETGAIEVRGLTNGRIDVEEALKFDLCANIPKYNMGAEGQDSDGAPADIAPWYTMFSGDPIAHTLGRVLDLYIFALQGNITTLINACVLAWQRLLCAPHNVVLYSPLINAVLRRAKWDGPLNRFLIDWTAFIMHDGEWEQAKLVSLPGVAIAEILRRVLQRANYGVNTPHGLPDPNLDWCRYHDHSEIKDRLLCMASRTEDWDIRQGTRGSDPTRTSESLESKTPNSLLSDGVSMIQPKMEDTQ</sequence>
<dbReference type="RefSeq" id="XP_007829218.1">
    <property type="nucleotide sequence ID" value="XM_007831027.1"/>
</dbReference>